<comment type="caution">
    <text evidence="1">The sequence shown here is derived from an EMBL/GenBank/DDBJ whole genome shotgun (WGS) entry which is preliminary data.</text>
</comment>
<gene>
    <name evidence="1" type="ORF">K1T71_002031</name>
</gene>
<keyword evidence="2" id="KW-1185">Reference proteome</keyword>
<accession>A0ACC1DGW3</accession>
<proteinExistence type="predicted"/>
<sequence>MVLILFFIVVSCYIQLCVGVNEINKDNTELSKNLQELEIPERNLLLLRNLFIKNKSFLRTNLKRQVENSTNPTNSTSSTNSRRCQCTAGVCKCCTGYVLDLLRQKACMKVTYHPGDFAFDVAMSFNDRILYENSVSGKNPRPMCINPPRMPNLKFCSKFYNVFFPGRNFHFCLAMLGQWREFELFNIAFDCLRMGANGIALVKPDEGGGLPIPNPQGGVDAVIDAGEDDIEDYDENGVRSLLNDLFS</sequence>
<dbReference type="EMBL" id="CM034389">
    <property type="protein sequence ID" value="KAJ0182662.1"/>
    <property type="molecule type" value="Genomic_DNA"/>
</dbReference>
<protein>
    <submittedName>
        <fullName evidence="1">Uncharacterized protein</fullName>
    </submittedName>
</protein>
<evidence type="ECO:0000313" key="1">
    <source>
        <dbReference type="EMBL" id="KAJ0182662.1"/>
    </source>
</evidence>
<evidence type="ECO:0000313" key="2">
    <source>
        <dbReference type="Proteomes" id="UP000824533"/>
    </source>
</evidence>
<reference evidence="1 2" key="1">
    <citation type="journal article" date="2021" name="Front. Genet.">
        <title>Chromosome-Level Genome Assembly Reveals Significant Gene Expansion in the Toll and IMD Signaling Pathways of Dendrolimus kikuchii.</title>
        <authorList>
            <person name="Zhou J."/>
            <person name="Wu P."/>
            <person name="Xiong Z."/>
            <person name="Liu N."/>
            <person name="Zhao N."/>
            <person name="Ji M."/>
            <person name="Qiu Y."/>
            <person name="Yang B."/>
        </authorList>
    </citation>
    <scope>NUCLEOTIDE SEQUENCE [LARGE SCALE GENOMIC DNA]</scope>
    <source>
        <strain evidence="1">Ann1</strain>
    </source>
</reference>
<name>A0ACC1DGW3_9NEOP</name>
<dbReference type="Proteomes" id="UP000824533">
    <property type="component" value="Linkage Group LG03"/>
</dbReference>
<organism evidence="1 2">
    <name type="scientific">Dendrolimus kikuchii</name>
    <dbReference type="NCBI Taxonomy" id="765133"/>
    <lineage>
        <taxon>Eukaryota</taxon>
        <taxon>Metazoa</taxon>
        <taxon>Ecdysozoa</taxon>
        <taxon>Arthropoda</taxon>
        <taxon>Hexapoda</taxon>
        <taxon>Insecta</taxon>
        <taxon>Pterygota</taxon>
        <taxon>Neoptera</taxon>
        <taxon>Endopterygota</taxon>
        <taxon>Lepidoptera</taxon>
        <taxon>Glossata</taxon>
        <taxon>Ditrysia</taxon>
        <taxon>Bombycoidea</taxon>
        <taxon>Lasiocampidae</taxon>
        <taxon>Dendrolimus</taxon>
    </lineage>
</organism>